<dbReference type="GO" id="GO:0043190">
    <property type="term" value="C:ATP-binding cassette (ABC) transporter complex"/>
    <property type="evidence" value="ECO:0007669"/>
    <property type="project" value="InterPro"/>
</dbReference>
<dbReference type="SUPFAM" id="SSF50331">
    <property type="entry name" value="MOP-like"/>
    <property type="match status" value="1"/>
</dbReference>
<evidence type="ECO:0000256" key="4">
    <source>
        <dbReference type="ARBA" id="ARBA00022741"/>
    </source>
</evidence>
<dbReference type="InterPro" id="IPR003593">
    <property type="entry name" value="AAA+_ATPase"/>
</dbReference>
<evidence type="ECO:0000313" key="14">
    <source>
        <dbReference type="Proteomes" id="UP000037237"/>
    </source>
</evidence>
<comment type="subunit">
    <text evidence="7">The complex is composed of two ATP-binding proteins (WtpC), two transmembrane proteins (WtpB) and a solute-binding protein (WtpA).</text>
</comment>
<dbReference type="PROSITE" id="PS50893">
    <property type="entry name" value="ABC_TRANSPORTER_2"/>
    <property type="match status" value="1"/>
</dbReference>
<proteinExistence type="inferred from homology"/>
<accession>A0A0M0BLK6</accession>
<name>A0A0M0BLK6_9ARCH</name>
<dbReference type="Pfam" id="PF08402">
    <property type="entry name" value="TOBE_2"/>
    <property type="match status" value="1"/>
</dbReference>
<evidence type="ECO:0000256" key="6">
    <source>
        <dbReference type="ARBA" id="ARBA00038307"/>
    </source>
</evidence>
<dbReference type="Pfam" id="PF00005">
    <property type="entry name" value="ABC_tran"/>
    <property type="match status" value="1"/>
</dbReference>
<dbReference type="InterPro" id="IPR027417">
    <property type="entry name" value="P-loop_NTPase"/>
</dbReference>
<comment type="similarity">
    <text evidence="6">Belongs to the ABC transporter superfamily. Sulfate/tungstate importer (TC 3.A.1.6) family.</text>
</comment>
<feature type="domain" description="ABC transporter" evidence="12">
    <location>
        <begin position="4"/>
        <end position="236"/>
    </location>
</feature>
<dbReference type="EMBL" id="LFWU01000164">
    <property type="protein sequence ID" value="KON29235.1"/>
    <property type="molecule type" value="Genomic_DNA"/>
</dbReference>
<evidence type="ECO:0000313" key="13">
    <source>
        <dbReference type="EMBL" id="KON29235.1"/>
    </source>
</evidence>
<comment type="caution">
    <text evidence="13">The sequence shown here is derived from an EMBL/GenBank/DDBJ whole genome shotgun (WGS) entry which is preliminary data.</text>
</comment>
<dbReference type="Gene3D" id="3.40.50.300">
    <property type="entry name" value="P-loop containing nucleotide triphosphate hydrolases"/>
    <property type="match status" value="1"/>
</dbReference>
<evidence type="ECO:0000256" key="2">
    <source>
        <dbReference type="ARBA" id="ARBA00022448"/>
    </source>
</evidence>
<dbReference type="GO" id="GO:1901238">
    <property type="term" value="F:ABC-type tungstate transporter activity"/>
    <property type="evidence" value="ECO:0007669"/>
    <property type="project" value="UniProtKB-EC"/>
</dbReference>
<evidence type="ECO:0000256" key="11">
    <source>
        <dbReference type="ARBA" id="ARBA00057369"/>
    </source>
</evidence>
<reference evidence="13 14" key="1">
    <citation type="submission" date="2015-06" db="EMBL/GenBank/DDBJ databases">
        <title>New insights into the roles of widespread benthic archaea in carbon and nitrogen cycling.</title>
        <authorList>
            <person name="Lazar C.S."/>
            <person name="Baker B.J."/>
            <person name="Seitz K.W."/>
            <person name="Hyde A.S."/>
            <person name="Dick G.J."/>
            <person name="Hinrichs K.-U."/>
            <person name="Teske A.P."/>
        </authorList>
    </citation>
    <scope>NUCLEOTIDE SEQUENCE [LARGE SCALE GENOMIC DNA]</scope>
    <source>
        <strain evidence="13">SG8-32-1</strain>
    </source>
</reference>
<dbReference type="SMART" id="SM00382">
    <property type="entry name" value="AAA"/>
    <property type="match status" value="1"/>
</dbReference>
<dbReference type="PANTHER" id="PTHR42781">
    <property type="entry name" value="SPERMIDINE/PUTRESCINE IMPORT ATP-BINDING PROTEIN POTA"/>
    <property type="match status" value="1"/>
</dbReference>
<keyword evidence="5" id="KW-0067">ATP-binding</keyword>
<protein>
    <recommendedName>
        <fullName evidence="9">Molybdate/tungstate import ATP-binding protein WtpC</fullName>
        <ecNumber evidence="8">7.3.2.6</ecNumber>
    </recommendedName>
</protein>
<evidence type="ECO:0000256" key="5">
    <source>
        <dbReference type="ARBA" id="ARBA00022840"/>
    </source>
</evidence>
<evidence type="ECO:0000256" key="7">
    <source>
        <dbReference type="ARBA" id="ARBA00038781"/>
    </source>
</evidence>
<dbReference type="InterPro" id="IPR012340">
    <property type="entry name" value="NA-bd_OB-fold"/>
</dbReference>
<dbReference type="EC" id="7.3.2.6" evidence="8"/>
<keyword evidence="3" id="KW-0500">Molybdenum</keyword>
<dbReference type="Proteomes" id="UP000037237">
    <property type="component" value="Unassembled WGS sequence"/>
</dbReference>
<evidence type="ECO:0000256" key="9">
    <source>
        <dbReference type="ARBA" id="ARBA00041133"/>
    </source>
</evidence>
<dbReference type="AlphaFoldDB" id="A0A0M0BLK6"/>
<dbReference type="InterPro" id="IPR003439">
    <property type="entry name" value="ABC_transporter-like_ATP-bd"/>
</dbReference>
<dbReference type="FunFam" id="3.40.50.300:FF:000425">
    <property type="entry name" value="Probable ABC transporter, ATP-binding subunit"/>
    <property type="match status" value="1"/>
</dbReference>
<dbReference type="GO" id="GO:0005524">
    <property type="term" value="F:ATP binding"/>
    <property type="evidence" value="ECO:0007669"/>
    <property type="project" value="UniProtKB-KW"/>
</dbReference>
<organism evidence="13 14">
    <name type="scientific">miscellaneous Crenarchaeota group-1 archaeon SG8-32-1</name>
    <dbReference type="NCBI Taxonomy" id="1685124"/>
    <lineage>
        <taxon>Archaea</taxon>
        <taxon>Candidatus Bathyarchaeota</taxon>
        <taxon>MCG-1</taxon>
    </lineage>
</organism>
<keyword evidence="2" id="KW-0813">Transport</keyword>
<evidence type="ECO:0000256" key="3">
    <source>
        <dbReference type="ARBA" id="ARBA00022505"/>
    </source>
</evidence>
<dbReference type="GO" id="GO:0016887">
    <property type="term" value="F:ATP hydrolysis activity"/>
    <property type="evidence" value="ECO:0007669"/>
    <property type="project" value="InterPro"/>
</dbReference>
<dbReference type="Gene3D" id="2.40.50.100">
    <property type="match status" value="1"/>
</dbReference>
<dbReference type="PROSITE" id="PS00211">
    <property type="entry name" value="ABC_TRANSPORTER_1"/>
    <property type="match status" value="1"/>
</dbReference>
<gene>
    <name evidence="13" type="ORF">AC477_06145</name>
</gene>
<dbReference type="InterPro" id="IPR017871">
    <property type="entry name" value="ABC_transporter-like_CS"/>
</dbReference>
<sequence length="369" mass="41487">MPEVKLKNVVKTFDKGRIIAVDHVNLTVKDKEYLTLLGPSGCGKTTTLRMIAGLELPNEGEISIGERLVSNLPPEYRDIGYVFQEYALFPHMDVWNNVTYGPRVKGWEESKSNKIGREMLELVRLFERTDAFPAELSGGMRQRVALARALASGSKLLLLDEPLGALDARIRTDLRYEIRKLVKDLGLTAVHVTHDQAEAMAISDRIAVMRKGKILQVGTPQELYLTPQHIFVANFVGESNFLEGYVTENVEHKLTVELRRGISVKSMNKQHKKGEKVVVGVRPEVLSIVKGEKSGLNSIVGNIEGFRFEGNNVRYDIRLHNDDLVVVVRPALMGDWYNVGEKITVDFPVEKSFVFSYPEKGLRTELALE</sequence>
<comment type="function">
    <text evidence="11">Part of the ABC transporter complex WtpABC involved in molybdate/tungstate import. Responsible for energy coupling to the transport system.</text>
</comment>
<evidence type="ECO:0000256" key="1">
    <source>
        <dbReference type="ARBA" id="ARBA00004236"/>
    </source>
</evidence>
<dbReference type="InterPro" id="IPR050093">
    <property type="entry name" value="ABC_SmlMolc_Importer"/>
</dbReference>
<dbReference type="InterPro" id="IPR008995">
    <property type="entry name" value="Mo/tungstate-bd_C_term_dom"/>
</dbReference>
<dbReference type="PANTHER" id="PTHR42781:SF4">
    <property type="entry name" value="SPERMIDINE_PUTRESCINE IMPORT ATP-BINDING PROTEIN POTA"/>
    <property type="match status" value="1"/>
</dbReference>
<dbReference type="PATRIC" id="fig|1685124.3.peg.1269"/>
<dbReference type="InterPro" id="IPR013611">
    <property type="entry name" value="Transp-assoc_OB_typ2"/>
</dbReference>
<dbReference type="Gene3D" id="2.40.50.140">
    <property type="entry name" value="Nucleic acid-binding proteins"/>
    <property type="match status" value="1"/>
</dbReference>
<evidence type="ECO:0000259" key="12">
    <source>
        <dbReference type="PROSITE" id="PS50893"/>
    </source>
</evidence>
<comment type="subcellular location">
    <subcellularLocation>
        <location evidence="1">Cell membrane</location>
    </subcellularLocation>
</comment>
<keyword evidence="4" id="KW-0547">Nucleotide-binding</keyword>
<evidence type="ECO:0000256" key="8">
    <source>
        <dbReference type="ARBA" id="ARBA00039025"/>
    </source>
</evidence>
<comment type="catalytic activity">
    <reaction evidence="10">
        <text>tungstate(in) + ATP + H2O = tungstate(out) + ADP + phosphate + H(+)</text>
        <dbReference type="Rhea" id="RHEA:35027"/>
        <dbReference type="ChEBI" id="CHEBI:15377"/>
        <dbReference type="ChEBI" id="CHEBI:15378"/>
        <dbReference type="ChEBI" id="CHEBI:30616"/>
        <dbReference type="ChEBI" id="CHEBI:43474"/>
        <dbReference type="ChEBI" id="CHEBI:46502"/>
        <dbReference type="ChEBI" id="CHEBI:456216"/>
        <dbReference type="EC" id="7.3.2.6"/>
    </reaction>
</comment>
<evidence type="ECO:0000256" key="10">
    <source>
        <dbReference type="ARBA" id="ARBA00047936"/>
    </source>
</evidence>
<dbReference type="SUPFAM" id="SSF52540">
    <property type="entry name" value="P-loop containing nucleoside triphosphate hydrolases"/>
    <property type="match status" value="1"/>
</dbReference>